<dbReference type="InterPro" id="IPR016181">
    <property type="entry name" value="Acyl_CoA_acyltransferase"/>
</dbReference>
<dbReference type="OrthoDB" id="5578851at2"/>
<dbReference type="EC" id="2.3.1.193" evidence="9"/>
<proteinExistence type="inferred from homology"/>
<dbReference type="GO" id="GO:0051392">
    <property type="term" value="F:tRNA cytidine N4-acetyltransferase activity"/>
    <property type="evidence" value="ECO:0007669"/>
    <property type="project" value="UniProtKB-UniRule"/>
</dbReference>
<dbReference type="PANTHER" id="PTHR10925:SF5">
    <property type="entry name" value="RNA CYTIDINE ACETYLTRANSFERASE"/>
    <property type="match status" value="1"/>
</dbReference>
<dbReference type="GO" id="GO:1990883">
    <property type="term" value="F:18S rRNA cytidine N-acetyltransferase activity"/>
    <property type="evidence" value="ECO:0007669"/>
    <property type="project" value="TreeGrafter"/>
</dbReference>
<dbReference type="Gene3D" id="3.40.630.30">
    <property type="match status" value="1"/>
</dbReference>
<keyword evidence="4 9" id="KW-0819">tRNA processing</keyword>
<dbReference type="GO" id="GO:0005737">
    <property type="term" value="C:cytoplasm"/>
    <property type="evidence" value="ECO:0007669"/>
    <property type="project" value="UniProtKB-SubCell"/>
</dbReference>
<accession>A0A081G4M3</accession>
<dbReference type="GO" id="GO:0051391">
    <property type="term" value="P:tRNA acetylation"/>
    <property type="evidence" value="ECO:0007669"/>
    <property type="project" value="UniProtKB-UniRule"/>
</dbReference>
<feature type="binding site" evidence="9">
    <location>
        <begin position="499"/>
        <end position="501"/>
    </location>
    <ligand>
        <name>acetyl-CoA</name>
        <dbReference type="ChEBI" id="CHEBI:57288"/>
    </ligand>
</feature>
<evidence type="ECO:0000259" key="10">
    <source>
        <dbReference type="PROSITE" id="PS51186"/>
    </source>
</evidence>
<gene>
    <name evidence="9" type="primary">tmcA</name>
    <name evidence="11" type="ORF">ADIMK_0040</name>
</gene>
<keyword evidence="3 9" id="KW-0808">Transferase</keyword>
<evidence type="ECO:0000313" key="11">
    <source>
        <dbReference type="EMBL" id="KEA65728.1"/>
    </source>
</evidence>
<dbReference type="InterPro" id="IPR027417">
    <property type="entry name" value="P-loop_NTPase"/>
</dbReference>
<evidence type="ECO:0000256" key="2">
    <source>
        <dbReference type="ARBA" id="ARBA00022555"/>
    </source>
</evidence>
<dbReference type="InterPro" id="IPR013562">
    <property type="entry name" value="TmcA/NAT10_N"/>
</dbReference>
<evidence type="ECO:0000256" key="5">
    <source>
        <dbReference type="ARBA" id="ARBA00022741"/>
    </source>
</evidence>
<evidence type="ECO:0000313" key="12">
    <source>
        <dbReference type="Proteomes" id="UP000028252"/>
    </source>
</evidence>
<dbReference type="InterPro" id="IPR007807">
    <property type="entry name" value="TcmA/NAT10_helicase"/>
</dbReference>
<dbReference type="InterPro" id="IPR000182">
    <property type="entry name" value="GNAT_dom"/>
</dbReference>
<dbReference type="EMBL" id="JMQN01000004">
    <property type="protein sequence ID" value="KEA65728.1"/>
    <property type="molecule type" value="Genomic_DNA"/>
</dbReference>
<feature type="binding site" evidence="9">
    <location>
        <position position="188"/>
    </location>
    <ligand>
        <name>ATP</name>
        <dbReference type="ChEBI" id="CHEBI:30616"/>
    </ligand>
</feature>
<dbReference type="GO" id="GO:1904812">
    <property type="term" value="P:rRNA acetylation involved in maturation of SSU-rRNA"/>
    <property type="evidence" value="ECO:0007669"/>
    <property type="project" value="TreeGrafter"/>
</dbReference>
<dbReference type="Pfam" id="PF08351">
    <property type="entry name" value="TmcA_N"/>
    <property type="match status" value="1"/>
</dbReference>
<keyword evidence="8 9" id="KW-0012">Acyltransferase</keyword>
<feature type="binding site" evidence="9">
    <location>
        <position position="546"/>
    </location>
    <ligand>
        <name>acetyl-CoA</name>
        <dbReference type="ChEBI" id="CHEBI:57288"/>
    </ligand>
</feature>
<evidence type="ECO:0000256" key="9">
    <source>
        <dbReference type="HAMAP-Rule" id="MF_01886"/>
    </source>
</evidence>
<comment type="subcellular location">
    <subcellularLocation>
        <location evidence="9">Cytoplasm</location>
    </subcellularLocation>
</comment>
<keyword evidence="12" id="KW-1185">Reference proteome</keyword>
<dbReference type="Pfam" id="PF13718">
    <property type="entry name" value="GNAT_acetyltr_2"/>
    <property type="match status" value="2"/>
</dbReference>
<dbReference type="GO" id="GO:0002101">
    <property type="term" value="P:tRNA wobble cytosine modification"/>
    <property type="evidence" value="ECO:0007669"/>
    <property type="project" value="UniProtKB-UniRule"/>
</dbReference>
<keyword evidence="6 9" id="KW-0067">ATP-binding</keyword>
<feature type="binding site" evidence="9">
    <location>
        <position position="355"/>
    </location>
    <ligand>
        <name>ATP</name>
        <dbReference type="ChEBI" id="CHEBI:30616"/>
    </ligand>
</feature>
<dbReference type="RefSeq" id="WP_036182237.1">
    <property type="nucleotide sequence ID" value="NZ_JMQN01000004.1"/>
</dbReference>
<evidence type="ECO:0000256" key="4">
    <source>
        <dbReference type="ARBA" id="ARBA00022694"/>
    </source>
</evidence>
<keyword evidence="2 9" id="KW-0820">tRNA-binding</keyword>
<dbReference type="InterPro" id="IPR038321">
    <property type="entry name" value="TmcA_C_sf"/>
</dbReference>
<dbReference type="PROSITE" id="PS51186">
    <property type="entry name" value="GNAT"/>
    <property type="match status" value="1"/>
</dbReference>
<sequence length="708" mass="77847">MIGAELCELQTYLGAARHRALIWITGARDESHRLAAGLAAGFPPSTTGAVVSDISCAYSEITRLPSQTTQLLGRTLGWAVYDAFAGFNPNSFAQIAGTVAAGGWLILITPSKTDWISYDDPEYHKLRVEPWTAGMLTPRYLARLVRLLEGDRSVVRLGNGALALPNWVHADSAIEPVQTRPPFMSPDQERVAGVLTGSIAKRRCAYVLSADRGRGKSAAIGLALAAMACGRPLRVLITAPSKSALSAVFERIESATGALQWNGEFAQVGELEIVYLTPAEACQRLPSADLLVVDEAAAIATPLLKKLSGHYGRLIFATTQHGYEGNGRGFTLRFLDELKRLVPSVEELQMSTPVRWAEGDPLEQVVTRMLQLDAESEEPVVRGQIPLVVECLDRDRLVVDESLLRRLFGLLILAHYRTTPGDLRVMLDSPNLQIYVLRRGDELIGCALIAQEGPISEELARGVWEGHRRPTGHLLPQALIAHEGEICVAPWRGWRILRIAVHPAVQQQGMGSYLLRMIVEKAQDASVDYLGASFGATDALLGYWRRSGFLPVRVGDQEDPVSGCHSTLVLNPLSAQCRAWFSGMRARYAKRLRYRLNGTLSSLSIELLPSLFSELSLARLNNDDTSRLVGFARHKRSLESTLLEMDLLLLATVASWPDLGLASEDQALLVDRVWRQRDASEVKHPQGRNAQLERLRHLTARLLDALAD</sequence>
<evidence type="ECO:0000256" key="8">
    <source>
        <dbReference type="ARBA" id="ARBA00023315"/>
    </source>
</evidence>
<dbReference type="InterPro" id="IPR032672">
    <property type="entry name" value="TmcA/NAT10/Kre33"/>
</dbReference>
<name>A0A081G4M3_9GAMM</name>
<dbReference type="Gene3D" id="3.40.50.11040">
    <property type="match status" value="1"/>
</dbReference>
<dbReference type="STRING" id="1232683.ADIMK_0040"/>
<dbReference type="CDD" id="cd04301">
    <property type="entry name" value="NAT_SF"/>
    <property type="match status" value="1"/>
</dbReference>
<keyword evidence="1 9" id="KW-0963">Cytoplasm</keyword>
<dbReference type="Pfam" id="PF05127">
    <property type="entry name" value="NAT10_TcmA_helicase"/>
    <property type="match status" value="1"/>
</dbReference>
<dbReference type="eggNOG" id="COG1444">
    <property type="taxonomic scope" value="Bacteria"/>
</dbReference>
<keyword evidence="5 9" id="KW-0547">Nucleotide-binding</keyword>
<comment type="catalytic activity">
    <reaction evidence="9">
        <text>cytidine(34) in elongator tRNA(Met) + acetyl-CoA + ATP + H2O = N(4)-acetylcytidine(34) in elongator tRNA(Met) + ADP + phosphate + CoA + H(+)</text>
        <dbReference type="Rhea" id="RHEA:43788"/>
        <dbReference type="Rhea" id="RHEA-COMP:10693"/>
        <dbReference type="Rhea" id="RHEA-COMP:10694"/>
        <dbReference type="ChEBI" id="CHEBI:15377"/>
        <dbReference type="ChEBI" id="CHEBI:15378"/>
        <dbReference type="ChEBI" id="CHEBI:30616"/>
        <dbReference type="ChEBI" id="CHEBI:43474"/>
        <dbReference type="ChEBI" id="CHEBI:57287"/>
        <dbReference type="ChEBI" id="CHEBI:57288"/>
        <dbReference type="ChEBI" id="CHEBI:74900"/>
        <dbReference type="ChEBI" id="CHEBI:82748"/>
        <dbReference type="ChEBI" id="CHEBI:456216"/>
        <dbReference type="EC" id="2.3.1.193"/>
    </reaction>
</comment>
<keyword evidence="7 9" id="KW-0694">RNA-binding</keyword>
<comment type="similarity">
    <text evidence="9">Belongs to the TmcA family.</text>
</comment>
<dbReference type="Gene3D" id="1.20.120.890">
    <property type="entry name" value="tRNA(Met) cytidine acetyltransferase, tail domain"/>
    <property type="match status" value="1"/>
</dbReference>
<comment type="function">
    <text evidence="9">Catalyzes the formation of N(4)-acetylcytidine (ac(4)C) at the wobble position of tRNA(Met), by using acetyl-CoA as an acetyl donor and ATP (or GTP).</text>
</comment>
<dbReference type="GO" id="GO:0000049">
    <property type="term" value="F:tRNA binding"/>
    <property type="evidence" value="ECO:0007669"/>
    <property type="project" value="UniProtKB-UniRule"/>
</dbReference>
<evidence type="ECO:0000256" key="7">
    <source>
        <dbReference type="ARBA" id="ARBA00022884"/>
    </source>
</evidence>
<dbReference type="SUPFAM" id="SSF55729">
    <property type="entry name" value="Acyl-CoA N-acyltransferases (Nat)"/>
    <property type="match status" value="1"/>
</dbReference>
<evidence type="ECO:0000256" key="6">
    <source>
        <dbReference type="ARBA" id="ARBA00022840"/>
    </source>
</evidence>
<protein>
    <recommendedName>
        <fullName evidence="9">tRNA(Met) cytidine acetyltransferase TmcA</fullName>
        <ecNumber evidence="9">2.3.1.193</ecNumber>
    </recommendedName>
</protein>
<dbReference type="AlphaFoldDB" id="A0A081G4M3"/>
<feature type="domain" description="N-acetyltransferase" evidence="10">
    <location>
        <begin position="387"/>
        <end position="574"/>
    </location>
</feature>
<evidence type="ECO:0000256" key="3">
    <source>
        <dbReference type="ARBA" id="ARBA00022679"/>
    </source>
</evidence>
<dbReference type="HAMAP" id="MF_01886">
    <property type="entry name" value="tRNA_acetyltr_TmcA"/>
    <property type="match status" value="1"/>
</dbReference>
<dbReference type="PANTHER" id="PTHR10925">
    <property type="entry name" value="N-ACETYLTRANSFERASE 10"/>
    <property type="match status" value="1"/>
</dbReference>
<dbReference type="InterPro" id="IPR024914">
    <property type="entry name" value="tRNA_acetyltr_TmcA"/>
</dbReference>
<dbReference type="PATRIC" id="fig|1232683.4.peg.40"/>
<dbReference type="GO" id="GO:0005524">
    <property type="term" value="F:ATP binding"/>
    <property type="evidence" value="ECO:0007669"/>
    <property type="project" value="UniProtKB-UniRule"/>
</dbReference>
<dbReference type="Proteomes" id="UP000028252">
    <property type="component" value="Unassembled WGS sequence"/>
</dbReference>
<evidence type="ECO:0000256" key="1">
    <source>
        <dbReference type="ARBA" id="ARBA00022490"/>
    </source>
</evidence>
<dbReference type="SUPFAM" id="SSF52540">
    <property type="entry name" value="P-loop containing nucleoside triphosphate hydrolases"/>
    <property type="match status" value="1"/>
</dbReference>
<comment type="caution">
    <text evidence="9">Lacks conserved residue(s) required for the propagation of feature annotation.</text>
</comment>
<reference evidence="11 12" key="1">
    <citation type="submission" date="2014-04" db="EMBL/GenBank/DDBJ databases">
        <title>Marinobacterium kochiensis sp. nov., isolated from sediment sample collected from Kochi backwaters in Kerala, India.</title>
        <authorList>
            <person name="Singh A."/>
            <person name="Pinnaka A.K."/>
        </authorList>
    </citation>
    <scope>NUCLEOTIDE SEQUENCE [LARGE SCALE GENOMIC DNA]</scope>
    <source>
        <strain evidence="11 12">AK27</strain>
    </source>
</reference>
<dbReference type="Gene3D" id="3.40.50.300">
    <property type="entry name" value="P-loop containing nucleotide triphosphate hydrolases"/>
    <property type="match status" value="1"/>
</dbReference>
<organism evidence="11 12">
    <name type="scientific">Marinobacterium lacunae</name>
    <dbReference type="NCBI Taxonomy" id="1232683"/>
    <lineage>
        <taxon>Bacteria</taxon>
        <taxon>Pseudomonadati</taxon>
        <taxon>Pseudomonadota</taxon>
        <taxon>Gammaproteobacteria</taxon>
        <taxon>Oceanospirillales</taxon>
        <taxon>Oceanospirillaceae</taxon>
        <taxon>Marinobacterium</taxon>
    </lineage>
</organism>
<comment type="caution">
    <text evidence="11">The sequence shown here is derived from an EMBL/GenBank/DDBJ whole genome shotgun (WGS) entry which is preliminary data.</text>
</comment>